<dbReference type="AlphaFoldDB" id="A0A0S7BHB2"/>
<evidence type="ECO:0000256" key="6">
    <source>
        <dbReference type="ARBA" id="ARBA00022989"/>
    </source>
</evidence>
<dbReference type="InterPro" id="IPR005807">
    <property type="entry name" value="SecE_bac"/>
</dbReference>
<dbReference type="EMBL" id="DF967972">
    <property type="protein sequence ID" value="GAP13125.1"/>
    <property type="molecule type" value="Genomic_DNA"/>
</dbReference>
<keyword evidence="4 9" id="KW-0812">Transmembrane</keyword>
<dbReference type="OrthoDB" id="164194at2"/>
<evidence type="ECO:0000256" key="2">
    <source>
        <dbReference type="ARBA" id="ARBA00022448"/>
    </source>
</evidence>
<evidence type="ECO:0000313" key="11">
    <source>
        <dbReference type="EMBL" id="GAP13125.1"/>
    </source>
</evidence>
<dbReference type="STRING" id="360412.LARV_00875"/>
<comment type="similarity">
    <text evidence="9">Belongs to the SecE/SEC61-gamma family.</text>
</comment>
<dbReference type="GO" id="GO:0043952">
    <property type="term" value="P:protein transport by the Sec complex"/>
    <property type="evidence" value="ECO:0007669"/>
    <property type="project" value="UniProtKB-UniRule"/>
</dbReference>
<feature type="region of interest" description="Disordered" evidence="10">
    <location>
        <begin position="1"/>
        <end position="22"/>
    </location>
</feature>
<dbReference type="InterPro" id="IPR038379">
    <property type="entry name" value="SecE_sf"/>
</dbReference>
<dbReference type="GO" id="GO:0005886">
    <property type="term" value="C:plasma membrane"/>
    <property type="evidence" value="ECO:0007669"/>
    <property type="project" value="UniProtKB-SubCell"/>
</dbReference>
<dbReference type="InterPro" id="IPR001901">
    <property type="entry name" value="Translocase_SecE/Sec61-g"/>
</dbReference>
<organism evidence="11">
    <name type="scientific">Longilinea arvoryzae</name>
    <dbReference type="NCBI Taxonomy" id="360412"/>
    <lineage>
        <taxon>Bacteria</taxon>
        <taxon>Bacillati</taxon>
        <taxon>Chloroflexota</taxon>
        <taxon>Anaerolineae</taxon>
        <taxon>Anaerolineales</taxon>
        <taxon>Anaerolineaceae</taxon>
        <taxon>Longilinea</taxon>
    </lineage>
</organism>
<dbReference type="Gene3D" id="1.20.5.1030">
    <property type="entry name" value="Preprotein translocase secy subunit"/>
    <property type="match status" value="1"/>
</dbReference>
<evidence type="ECO:0000313" key="12">
    <source>
        <dbReference type="Proteomes" id="UP000055060"/>
    </source>
</evidence>
<comment type="subcellular location">
    <subcellularLocation>
        <location evidence="9">Cell membrane</location>
        <topology evidence="9">Single-pass membrane protein</topology>
    </subcellularLocation>
    <subcellularLocation>
        <location evidence="1">Membrane</location>
    </subcellularLocation>
</comment>
<evidence type="ECO:0000256" key="5">
    <source>
        <dbReference type="ARBA" id="ARBA00022927"/>
    </source>
</evidence>
<dbReference type="Proteomes" id="UP000055060">
    <property type="component" value="Unassembled WGS sequence"/>
</dbReference>
<dbReference type="GO" id="GO:0065002">
    <property type="term" value="P:intracellular protein transmembrane transport"/>
    <property type="evidence" value="ECO:0007669"/>
    <property type="project" value="UniProtKB-UniRule"/>
</dbReference>
<dbReference type="PANTHER" id="PTHR33910:SF1">
    <property type="entry name" value="PROTEIN TRANSLOCASE SUBUNIT SECE"/>
    <property type="match status" value="1"/>
</dbReference>
<feature type="transmembrane region" description="Helical" evidence="9">
    <location>
        <begin position="76"/>
        <end position="103"/>
    </location>
</feature>
<keyword evidence="8 9" id="KW-0472">Membrane</keyword>
<keyword evidence="12" id="KW-1185">Reference proteome</keyword>
<keyword evidence="6 9" id="KW-1133">Transmembrane helix</keyword>
<evidence type="ECO:0000256" key="7">
    <source>
        <dbReference type="ARBA" id="ARBA00023010"/>
    </source>
</evidence>
<keyword evidence="2 9" id="KW-0813">Transport</keyword>
<dbReference type="PANTHER" id="PTHR33910">
    <property type="entry name" value="PROTEIN TRANSLOCASE SUBUNIT SECE"/>
    <property type="match status" value="1"/>
</dbReference>
<protein>
    <recommendedName>
        <fullName evidence="9">Protein translocase subunit SecE</fullName>
    </recommendedName>
</protein>
<dbReference type="GO" id="GO:0006605">
    <property type="term" value="P:protein targeting"/>
    <property type="evidence" value="ECO:0007669"/>
    <property type="project" value="UniProtKB-UniRule"/>
</dbReference>
<keyword evidence="7 9" id="KW-0811">Translocation</keyword>
<comment type="subunit">
    <text evidence="9">Component of the Sec protein translocase complex. Heterotrimer consisting of SecY, SecE and SecG subunits. The heterotrimers can form oligomers, although 1 heterotrimer is thought to be able to translocate proteins. Interacts with the ribosome. Interacts with SecDF, and other proteins may be involved. Interacts with SecA.</text>
</comment>
<evidence type="ECO:0000256" key="1">
    <source>
        <dbReference type="ARBA" id="ARBA00004370"/>
    </source>
</evidence>
<dbReference type="NCBIfam" id="TIGR00964">
    <property type="entry name" value="secE_bact"/>
    <property type="match status" value="1"/>
</dbReference>
<dbReference type="GO" id="GO:0009306">
    <property type="term" value="P:protein secretion"/>
    <property type="evidence" value="ECO:0007669"/>
    <property type="project" value="UniProtKB-UniRule"/>
</dbReference>
<evidence type="ECO:0000256" key="10">
    <source>
        <dbReference type="SAM" id="MobiDB-lite"/>
    </source>
</evidence>
<dbReference type="GO" id="GO:0008320">
    <property type="term" value="F:protein transmembrane transporter activity"/>
    <property type="evidence" value="ECO:0007669"/>
    <property type="project" value="UniProtKB-UniRule"/>
</dbReference>
<evidence type="ECO:0000256" key="3">
    <source>
        <dbReference type="ARBA" id="ARBA00022475"/>
    </source>
</evidence>
<dbReference type="HAMAP" id="MF_00422">
    <property type="entry name" value="SecE"/>
    <property type="match status" value="1"/>
</dbReference>
<comment type="function">
    <text evidence="9">Essential subunit of the Sec protein translocation channel SecYEG. Clamps together the 2 halves of SecY. May contact the channel plug during translocation.</text>
</comment>
<evidence type="ECO:0000256" key="9">
    <source>
        <dbReference type="HAMAP-Rule" id="MF_00422"/>
    </source>
</evidence>
<gene>
    <name evidence="9" type="primary">secE</name>
    <name evidence="11" type="ORF">LARV_00875</name>
</gene>
<keyword evidence="5 9" id="KW-0653">Protein transport</keyword>
<keyword evidence="3 9" id="KW-1003">Cell membrane</keyword>
<sequence length="104" mass="11607">MAEKIEKAKEMTKAAAKAPEKSKQIVKAAAKAPEKAKQGEKKSLVTRIKKWWRETIGELHKVTWPTPQEAWRLTKIVLAVMAIMAIVLGLLDLLFSFLVGLILA</sequence>
<proteinExistence type="inferred from homology"/>
<evidence type="ECO:0000256" key="8">
    <source>
        <dbReference type="ARBA" id="ARBA00023136"/>
    </source>
</evidence>
<dbReference type="Pfam" id="PF00584">
    <property type="entry name" value="SecE"/>
    <property type="match status" value="1"/>
</dbReference>
<dbReference type="RefSeq" id="WP_083522314.1">
    <property type="nucleotide sequence ID" value="NZ_DF967972.1"/>
</dbReference>
<evidence type="ECO:0000256" key="4">
    <source>
        <dbReference type="ARBA" id="ARBA00022692"/>
    </source>
</evidence>
<reference evidence="11" key="1">
    <citation type="submission" date="2015-07" db="EMBL/GenBank/DDBJ databases">
        <title>Draft Genome Sequences of Anaerolinea thermolimosa IMO-1, Bellilinea caldifistulae GOMI-1, Leptolinea tardivitalis YMTK-2, Levilinea saccharolytica KIBI-1,Longilinea arvoryzae KOME-1, Previously Described as Members of the Anaerolineaceae (Chloroflexi).</title>
        <authorList>
            <person name="Sekiguchi Y."/>
            <person name="Ohashi A."/>
            <person name="Matsuura N."/>
            <person name="Tourlousse M.D."/>
        </authorList>
    </citation>
    <scope>NUCLEOTIDE SEQUENCE [LARGE SCALE GENOMIC DNA]</scope>
    <source>
        <strain evidence="11">KOME-1</strain>
    </source>
</reference>
<name>A0A0S7BHB2_9CHLR</name>
<accession>A0A0S7BHB2</accession>